<name>A0ABD1ER50_HYPHA</name>
<organism evidence="6 7">
    <name type="scientific">Hypothenemus hampei</name>
    <name type="common">Coffee berry borer</name>
    <dbReference type="NCBI Taxonomy" id="57062"/>
    <lineage>
        <taxon>Eukaryota</taxon>
        <taxon>Metazoa</taxon>
        <taxon>Ecdysozoa</taxon>
        <taxon>Arthropoda</taxon>
        <taxon>Hexapoda</taxon>
        <taxon>Insecta</taxon>
        <taxon>Pterygota</taxon>
        <taxon>Neoptera</taxon>
        <taxon>Endopterygota</taxon>
        <taxon>Coleoptera</taxon>
        <taxon>Polyphaga</taxon>
        <taxon>Cucujiformia</taxon>
        <taxon>Curculionidae</taxon>
        <taxon>Scolytinae</taxon>
        <taxon>Hypothenemus</taxon>
    </lineage>
</organism>
<dbReference type="Pfam" id="PF13855">
    <property type="entry name" value="LRR_8"/>
    <property type="match status" value="2"/>
</dbReference>
<dbReference type="InterPro" id="IPR050328">
    <property type="entry name" value="Dev_Immune_Receptor"/>
</dbReference>
<comment type="caution">
    <text evidence="6">The sequence shown here is derived from an EMBL/GenBank/DDBJ whole genome shotgun (WGS) entry which is preliminary data.</text>
</comment>
<dbReference type="InterPro" id="IPR001611">
    <property type="entry name" value="Leu-rich_rpt"/>
</dbReference>
<evidence type="ECO:0000313" key="7">
    <source>
        <dbReference type="Proteomes" id="UP001566132"/>
    </source>
</evidence>
<feature type="signal peptide" evidence="5">
    <location>
        <begin position="1"/>
        <end position="20"/>
    </location>
</feature>
<protein>
    <submittedName>
        <fullName evidence="6">Uncharacterized protein</fullName>
    </submittedName>
</protein>
<dbReference type="Proteomes" id="UP001566132">
    <property type="component" value="Unassembled WGS sequence"/>
</dbReference>
<dbReference type="SUPFAM" id="SSF52058">
    <property type="entry name" value="L domain-like"/>
    <property type="match status" value="1"/>
</dbReference>
<dbReference type="InterPro" id="IPR003591">
    <property type="entry name" value="Leu-rich_rpt_typical-subtyp"/>
</dbReference>
<dbReference type="InterPro" id="IPR032675">
    <property type="entry name" value="LRR_dom_sf"/>
</dbReference>
<evidence type="ECO:0000256" key="5">
    <source>
        <dbReference type="SAM" id="SignalP"/>
    </source>
</evidence>
<reference evidence="6 7" key="1">
    <citation type="submission" date="2024-05" db="EMBL/GenBank/DDBJ databases">
        <title>Genetic variation in Jamaican populations of the coffee berry borer (Hypothenemus hampei).</title>
        <authorList>
            <person name="Errbii M."/>
            <person name="Myrie A."/>
        </authorList>
    </citation>
    <scope>NUCLEOTIDE SEQUENCE [LARGE SCALE GENOMIC DNA]</scope>
    <source>
        <strain evidence="6">JA-Hopewell-2020-01-JO</strain>
        <tissue evidence="6">Whole body</tissue>
    </source>
</reference>
<dbReference type="PROSITE" id="PS51450">
    <property type="entry name" value="LRR"/>
    <property type="match status" value="1"/>
</dbReference>
<dbReference type="PANTHER" id="PTHR24373:SF392">
    <property type="entry name" value="NEPHROCAN"/>
    <property type="match status" value="1"/>
</dbReference>
<evidence type="ECO:0000256" key="2">
    <source>
        <dbReference type="ARBA" id="ARBA00022729"/>
    </source>
</evidence>
<accession>A0ABD1ER50</accession>
<dbReference type="AlphaFoldDB" id="A0ABD1ER50"/>
<evidence type="ECO:0000256" key="4">
    <source>
        <dbReference type="SAM" id="Phobius"/>
    </source>
</evidence>
<feature type="transmembrane region" description="Helical" evidence="4">
    <location>
        <begin position="430"/>
        <end position="454"/>
    </location>
</feature>
<keyword evidence="2 5" id="KW-0732">Signal</keyword>
<dbReference type="EMBL" id="JBDJPC010000005">
    <property type="protein sequence ID" value="KAL1501242.1"/>
    <property type="molecule type" value="Genomic_DNA"/>
</dbReference>
<evidence type="ECO:0000256" key="3">
    <source>
        <dbReference type="ARBA" id="ARBA00022737"/>
    </source>
</evidence>
<evidence type="ECO:0000256" key="1">
    <source>
        <dbReference type="ARBA" id="ARBA00022614"/>
    </source>
</evidence>
<dbReference type="PANTHER" id="PTHR24373">
    <property type="entry name" value="SLIT RELATED LEUCINE-RICH REPEAT NEURONAL PROTEIN"/>
    <property type="match status" value="1"/>
</dbReference>
<keyword evidence="1" id="KW-0433">Leucine-rich repeat</keyword>
<proteinExistence type="predicted"/>
<sequence>MRLAFVSLVLCSCLVYSTIGDQLPLCGDNCSCIFVDNKESAKVTCTKNVQILVTNPTTWINPDTNSSYQYLEITMTNQNFIELNFTFPANDLTYLNLAGNDIYRIKDSVFMNLQKMKVLILSGNDLELLSPHAFKGLYLPEGYEPLRALRELRLDHNRLHTLNQDIFEHTTDLEILDLSYNPFKVLDPHTVNAIDSLPMLKELYLSYTEITTLPDLILNAPKFLSLLDLSGNPINTVPKTLVNSHNLTTLYFNNTAFVNITVDNGFPDIPTVKVLHLCNLQNLERIEKGSLAGLTGLEELYVKDNIKLTYLDPFALPKTNEKSGGAVWPLLKKLNLANNKLAYLDSDFIARWDSLTELDILDNPWTCECENQWLVEDLTPLYLKIDNGKASHVKCGAPVEMVGFTFVELYDRQYKMRCLDLYGAQPEKDAALLVGVLAGVLIAIPVILFGIYAYQRRWFGIFNMCDNSPAAYSRRFYSTTSSDEYI</sequence>
<evidence type="ECO:0000313" key="6">
    <source>
        <dbReference type="EMBL" id="KAL1501242.1"/>
    </source>
</evidence>
<keyword evidence="4" id="KW-0472">Membrane</keyword>
<keyword evidence="7" id="KW-1185">Reference proteome</keyword>
<dbReference type="SMART" id="SM00369">
    <property type="entry name" value="LRR_TYP"/>
    <property type="match status" value="7"/>
</dbReference>
<keyword evidence="4" id="KW-0812">Transmembrane</keyword>
<keyword evidence="4" id="KW-1133">Transmembrane helix</keyword>
<gene>
    <name evidence="6" type="ORF">ABEB36_006604</name>
</gene>
<feature type="chain" id="PRO_5044843927" evidence="5">
    <location>
        <begin position="21"/>
        <end position="486"/>
    </location>
</feature>
<dbReference type="Gene3D" id="3.80.10.10">
    <property type="entry name" value="Ribonuclease Inhibitor"/>
    <property type="match status" value="3"/>
</dbReference>
<keyword evidence="3" id="KW-0677">Repeat</keyword>